<dbReference type="SUPFAM" id="SSF55729">
    <property type="entry name" value="Acyl-CoA N-acyltransferases (Nat)"/>
    <property type="match status" value="1"/>
</dbReference>
<dbReference type="InterPro" id="IPR000182">
    <property type="entry name" value="GNAT_dom"/>
</dbReference>
<dbReference type="Gene3D" id="3.40.630.30">
    <property type="match status" value="1"/>
</dbReference>
<evidence type="ECO:0000313" key="5">
    <source>
        <dbReference type="Proteomes" id="UP000245137"/>
    </source>
</evidence>
<dbReference type="PROSITE" id="PS51186">
    <property type="entry name" value="GNAT"/>
    <property type="match status" value="1"/>
</dbReference>
<dbReference type="OrthoDB" id="9787920at2"/>
<evidence type="ECO:0000256" key="1">
    <source>
        <dbReference type="ARBA" id="ARBA00022679"/>
    </source>
</evidence>
<dbReference type="AlphaFoldDB" id="A0A2U1SPK3"/>
<dbReference type="PANTHER" id="PTHR43072">
    <property type="entry name" value="N-ACETYLTRANSFERASE"/>
    <property type="match status" value="1"/>
</dbReference>
<dbReference type="EMBL" id="PUIV01000019">
    <property type="protein sequence ID" value="PWB93546.1"/>
    <property type="molecule type" value="Genomic_DNA"/>
</dbReference>
<dbReference type="Proteomes" id="UP000245137">
    <property type="component" value="Unassembled WGS sequence"/>
</dbReference>
<gene>
    <name evidence="4" type="ORF">C5689_12460</name>
</gene>
<name>A0A2U1SPK3_METSR</name>
<evidence type="ECO:0000256" key="2">
    <source>
        <dbReference type="ARBA" id="ARBA00023315"/>
    </source>
</evidence>
<dbReference type="PANTHER" id="PTHR43072:SF23">
    <property type="entry name" value="UPF0039 PROTEIN C11D3.02C"/>
    <property type="match status" value="1"/>
</dbReference>
<dbReference type="Pfam" id="PF00583">
    <property type="entry name" value="Acetyltransf_1"/>
    <property type="match status" value="1"/>
</dbReference>
<feature type="domain" description="N-acetyltransferase" evidence="3">
    <location>
        <begin position="12"/>
        <end position="154"/>
    </location>
</feature>
<dbReference type="RefSeq" id="WP_108917596.1">
    <property type="nucleotide sequence ID" value="NZ_BGJY01000013.1"/>
</dbReference>
<organism evidence="4 5">
    <name type="scientific">Methylosinus sporium</name>
    <dbReference type="NCBI Taxonomy" id="428"/>
    <lineage>
        <taxon>Bacteria</taxon>
        <taxon>Pseudomonadati</taxon>
        <taxon>Pseudomonadota</taxon>
        <taxon>Alphaproteobacteria</taxon>
        <taxon>Hyphomicrobiales</taxon>
        <taxon>Methylocystaceae</taxon>
        <taxon>Methylosinus</taxon>
    </lineage>
</organism>
<dbReference type="GO" id="GO:0016747">
    <property type="term" value="F:acyltransferase activity, transferring groups other than amino-acyl groups"/>
    <property type="evidence" value="ECO:0007669"/>
    <property type="project" value="InterPro"/>
</dbReference>
<comment type="caution">
    <text evidence="4">The sequence shown here is derived from an EMBL/GenBank/DDBJ whole genome shotgun (WGS) entry which is preliminary data.</text>
</comment>
<keyword evidence="2" id="KW-0012">Acyltransferase</keyword>
<evidence type="ECO:0000259" key="3">
    <source>
        <dbReference type="PROSITE" id="PS51186"/>
    </source>
</evidence>
<evidence type="ECO:0000313" key="4">
    <source>
        <dbReference type="EMBL" id="PWB93546.1"/>
    </source>
</evidence>
<dbReference type="InterPro" id="IPR016181">
    <property type="entry name" value="Acyl_CoA_acyltransferase"/>
</dbReference>
<reference evidence="4 5" key="1">
    <citation type="journal article" date="2018" name="Appl. Microbiol. Biotechnol.">
        <title>Co-cultivation of the strictly anaerobic methanogen Methanosarcina barkeri with aerobic methanotrophs in an oxygen-limited membrane bioreactor.</title>
        <authorList>
            <person name="In 't Zandt M.H."/>
            <person name="van den Bosch T.J.M."/>
            <person name="Rijkers R."/>
            <person name="van Kessel M.A.H.J."/>
            <person name="Jetten M.S.M."/>
            <person name="Welte C.U."/>
        </authorList>
    </citation>
    <scope>NUCLEOTIDE SEQUENCE [LARGE SCALE GENOMIC DNA]</scope>
    <source>
        <strain evidence="4 5">DSM 17706</strain>
    </source>
</reference>
<dbReference type="CDD" id="cd04301">
    <property type="entry name" value="NAT_SF"/>
    <property type="match status" value="1"/>
</dbReference>
<proteinExistence type="predicted"/>
<keyword evidence="1 4" id="KW-0808">Transferase</keyword>
<protein>
    <submittedName>
        <fullName evidence="4">GNAT family N-acetyltransferase</fullName>
    </submittedName>
</protein>
<keyword evidence="5" id="KW-1185">Reference proteome</keyword>
<accession>A0A2U1SPK3</accession>
<sequence length="158" mass="17433">MIEKAPPDKALAETPPAAETLAVVFHDLARESPAVAAALGGEIAARFRPRDEAPFSTIAHDEKGALIGGLNGVSHWRWLYIRHLWVAPERRGMGLGTALLRRAEGEARTRTCLGLYIDSFDPRAAALYERFGFTRFGEIADFPPGHSRMFFSKRIADT</sequence>